<dbReference type="GeneID" id="61222154"/>
<keyword evidence="2" id="KW-0472">Membrane</keyword>
<keyword evidence="2" id="KW-1133">Transmembrane helix</keyword>
<feature type="transmembrane region" description="Helical" evidence="2">
    <location>
        <begin position="41"/>
        <end position="60"/>
    </location>
</feature>
<feature type="transmembrane region" description="Helical" evidence="2">
    <location>
        <begin position="12"/>
        <end position="35"/>
    </location>
</feature>
<proteinExistence type="predicted"/>
<dbReference type="Pfam" id="PF03729">
    <property type="entry name" value="DUF308"/>
    <property type="match status" value="2"/>
</dbReference>
<feature type="transmembrane region" description="Helical" evidence="2">
    <location>
        <begin position="72"/>
        <end position="92"/>
    </location>
</feature>
<dbReference type="InterPro" id="IPR005325">
    <property type="entry name" value="DUF308_memb"/>
</dbReference>
<dbReference type="RefSeq" id="WP_055344081.1">
    <property type="nucleotide sequence ID" value="NZ_CP010341.1"/>
</dbReference>
<feature type="transmembrane region" description="Helical" evidence="2">
    <location>
        <begin position="159"/>
        <end position="178"/>
    </location>
</feature>
<keyword evidence="2" id="KW-0812">Transmembrane</keyword>
<dbReference type="EMBL" id="LM676387">
    <property type="protein sequence ID" value="CEP25938.1"/>
    <property type="molecule type" value="Genomic_DNA"/>
</dbReference>
<dbReference type="PATRIC" id="fig|66712.6.peg.1032"/>
<dbReference type="InterPro" id="IPR052712">
    <property type="entry name" value="Acid_resist_chaperone_HdeD"/>
</dbReference>
<dbReference type="AlphaFoldDB" id="A0A068VS27"/>
<feature type="transmembrane region" description="Helical" evidence="2">
    <location>
        <begin position="128"/>
        <end position="147"/>
    </location>
</feature>
<organism evidence="3">
    <name type="scientific">Propionibacterium freudenreichii subsp. freudenreichii</name>
    <dbReference type="NCBI Taxonomy" id="66712"/>
    <lineage>
        <taxon>Bacteria</taxon>
        <taxon>Bacillati</taxon>
        <taxon>Actinomycetota</taxon>
        <taxon>Actinomycetes</taxon>
        <taxon>Propionibacteriales</taxon>
        <taxon>Propionibacteriaceae</taxon>
        <taxon>Propionibacterium</taxon>
    </lineage>
</organism>
<evidence type="ECO:0000256" key="1">
    <source>
        <dbReference type="SAM" id="MobiDB-lite"/>
    </source>
</evidence>
<dbReference type="GO" id="GO:0005886">
    <property type="term" value="C:plasma membrane"/>
    <property type="evidence" value="ECO:0007669"/>
    <property type="project" value="TreeGrafter"/>
</dbReference>
<reference evidence="3" key="1">
    <citation type="submission" date="2014-08" db="EMBL/GenBank/DDBJ databases">
        <authorList>
            <person name="Falentin Helene"/>
        </authorList>
    </citation>
    <scope>NUCLEOTIDE SEQUENCE</scope>
</reference>
<feature type="region of interest" description="Disordered" evidence="1">
    <location>
        <begin position="200"/>
        <end position="223"/>
    </location>
</feature>
<accession>A0A068VS27</accession>
<feature type="transmembrane region" description="Helical" evidence="2">
    <location>
        <begin position="98"/>
        <end position="121"/>
    </location>
</feature>
<dbReference type="PANTHER" id="PTHR34989">
    <property type="entry name" value="PROTEIN HDED"/>
    <property type="match status" value="1"/>
</dbReference>
<gene>
    <name evidence="3" type="ORF">PFCIRM138_03170</name>
</gene>
<evidence type="ECO:0000313" key="3">
    <source>
        <dbReference type="EMBL" id="CEP25938.1"/>
    </source>
</evidence>
<evidence type="ECO:0000256" key="2">
    <source>
        <dbReference type="SAM" id="Phobius"/>
    </source>
</evidence>
<sequence length="223" mass="22613">MNLSDALTESLRTLGLLPLISGILAVVFAAVALFWPGGTVTSIVVILSLYLLLSGAGTVVTSLRLRSLPGSGLMTAVGVLGVVLSLVMLWHPGMSTRILVSFMGACLVMFGIFVVAISLAVRRATGRWAWSLPAGAVAGVLGLVFLARPGFGADALGMLLGIGVLVFGLALIAAGVQLRRFAAGVRRAARDAGFGGPTVVEGSVVPDEGPDAGGPANPPITRA</sequence>
<protein>
    <submittedName>
        <fullName evidence="3">Uncharacterized protein</fullName>
    </submittedName>
</protein>
<dbReference type="KEGG" id="pfre:RM25_1007"/>
<name>A0A068VS27_PROFF</name>
<dbReference type="PANTHER" id="PTHR34989:SF1">
    <property type="entry name" value="PROTEIN HDED"/>
    <property type="match status" value="1"/>
</dbReference>